<dbReference type="InterPro" id="IPR000182">
    <property type="entry name" value="GNAT_dom"/>
</dbReference>
<dbReference type="RefSeq" id="WP_193934962.1">
    <property type="nucleotide sequence ID" value="NZ_CAWPMZ010000009.1"/>
</dbReference>
<dbReference type="InterPro" id="IPR016181">
    <property type="entry name" value="Acyl_CoA_acyltransferase"/>
</dbReference>
<comment type="caution">
    <text evidence="2">The sequence shown here is derived from an EMBL/GenBank/DDBJ whole genome shotgun (WGS) entry which is preliminary data.</text>
</comment>
<protein>
    <submittedName>
        <fullName evidence="2">GNAT family N-acetyltransferase</fullName>
    </submittedName>
</protein>
<keyword evidence="3" id="KW-1185">Reference proteome</keyword>
<dbReference type="CDD" id="cd04301">
    <property type="entry name" value="NAT_SF"/>
    <property type="match status" value="1"/>
</dbReference>
<evidence type="ECO:0000259" key="1">
    <source>
        <dbReference type="PROSITE" id="PS51186"/>
    </source>
</evidence>
<organism evidence="2 3">
    <name type="scientific">Gloeocapsopsis crepidinum LEGE 06123</name>
    <dbReference type="NCBI Taxonomy" id="588587"/>
    <lineage>
        <taxon>Bacteria</taxon>
        <taxon>Bacillati</taxon>
        <taxon>Cyanobacteriota</taxon>
        <taxon>Cyanophyceae</taxon>
        <taxon>Oscillatoriophycideae</taxon>
        <taxon>Chroococcales</taxon>
        <taxon>Chroococcaceae</taxon>
        <taxon>Gloeocapsopsis</taxon>
    </lineage>
</organism>
<evidence type="ECO:0000313" key="2">
    <source>
        <dbReference type="EMBL" id="MBE9193586.1"/>
    </source>
</evidence>
<dbReference type="SUPFAM" id="SSF55729">
    <property type="entry name" value="Acyl-CoA N-acyltransferases (Nat)"/>
    <property type="match status" value="1"/>
</dbReference>
<accession>A0ABR9UZ76</accession>
<proteinExistence type="predicted"/>
<reference evidence="2 3" key="1">
    <citation type="submission" date="2020-10" db="EMBL/GenBank/DDBJ databases">
        <authorList>
            <person name="Castelo-Branco R."/>
            <person name="Eusebio N."/>
            <person name="Adriana R."/>
            <person name="Vieira A."/>
            <person name="Brugerolle De Fraissinette N."/>
            <person name="Rezende De Castro R."/>
            <person name="Schneider M.P."/>
            <person name="Vasconcelos V."/>
            <person name="Leao P.N."/>
        </authorList>
    </citation>
    <scope>NUCLEOTIDE SEQUENCE [LARGE SCALE GENOMIC DNA]</scope>
    <source>
        <strain evidence="2 3">LEGE 06123</strain>
    </source>
</reference>
<sequence length="149" mass="17018">MLSLEEVTLRPATKADAPLFYSVIDRTMREFIVATWGAWNEERVQRESLENSASPNAQVIQVGNVPVGVLLVEREPTYIQVQQIYLLPDYQHKGIGGYLIEGIIAEATHSKLPVRLRVLTVNPAKEFYEKFGFVVTETSHEFYFMERVS</sequence>
<dbReference type="PROSITE" id="PS51186">
    <property type="entry name" value="GNAT"/>
    <property type="match status" value="1"/>
</dbReference>
<feature type="domain" description="N-acetyltransferase" evidence="1">
    <location>
        <begin position="7"/>
        <end position="149"/>
    </location>
</feature>
<dbReference type="Pfam" id="PF13508">
    <property type="entry name" value="Acetyltransf_7"/>
    <property type="match status" value="1"/>
</dbReference>
<dbReference type="EMBL" id="JADEWN010000107">
    <property type="protein sequence ID" value="MBE9193586.1"/>
    <property type="molecule type" value="Genomic_DNA"/>
</dbReference>
<name>A0ABR9UZ76_9CHRO</name>
<evidence type="ECO:0000313" key="3">
    <source>
        <dbReference type="Proteomes" id="UP000651156"/>
    </source>
</evidence>
<gene>
    <name evidence="2" type="ORF">IQ230_25345</name>
</gene>
<dbReference type="Gene3D" id="3.40.630.30">
    <property type="match status" value="1"/>
</dbReference>
<dbReference type="Proteomes" id="UP000651156">
    <property type="component" value="Unassembled WGS sequence"/>
</dbReference>